<evidence type="ECO:0000259" key="7">
    <source>
        <dbReference type="SMART" id="SM00892"/>
    </source>
</evidence>
<keyword evidence="3" id="KW-0255">Endonuclease</keyword>
<dbReference type="EMBL" id="JBEHCU010005101">
    <property type="protein sequence ID" value="KAL1400902.1"/>
    <property type="molecule type" value="Genomic_DNA"/>
</dbReference>
<evidence type="ECO:0000256" key="4">
    <source>
        <dbReference type="PIRSR" id="PIRSR640255-1"/>
    </source>
</evidence>
<dbReference type="InterPro" id="IPR044925">
    <property type="entry name" value="His-Me_finger_sf"/>
</dbReference>
<feature type="signal peptide" evidence="6">
    <location>
        <begin position="1"/>
        <end position="17"/>
    </location>
</feature>
<feature type="domain" description="DNA/RNA non-specific endonuclease/pyrophosphatase/phosphodiesterase" evidence="7">
    <location>
        <begin position="146"/>
        <end position="393"/>
    </location>
</feature>
<feature type="chain" id="PRO_5044743428" description="DNA/RNA non-specific endonuclease/pyrophosphatase/phosphodiesterase domain-containing protein" evidence="6">
    <location>
        <begin position="18"/>
        <end position="410"/>
    </location>
</feature>
<dbReference type="PANTHER" id="PTHR13966:SF19">
    <property type="entry name" value="NUCLEASE EXOG, MITOCHONDRIAL"/>
    <property type="match status" value="1"/>
</dbReference>
<protein>
    <recommendedName>
        <fullName evidence="7">DNA/RNA non-specific endonuclease/pyrophosphatase/phosphodiesterase domain-containing protein</fullName>
    </recommendedName>
</protein>
<feature type="binding site" evidence="5">
    <location>
        <position position="265"/>
    </location>
    <ligand>
        <name>Mg(2+)</name>
        <dbReference type="ChEBI" id="CHEBI:18420"/>
        <note>catalytic</note>
    </ligand>
</feature>
<dbReference type="InterPro" id="IPR044929">
    <property type="entry name" value="DNA/RNA_non-sp_Endonuclease_sf"/>
</dbReference>
<evidence type="ECO:0000256" key="3">
    <source>
        <dbReference type="ARBA" id="ARBA00022759"/>
    </source>
</evidence>
<comment type="caution">
    <text evidence="8">The sequence shown here is derived from an EMBL/GenBank/DDBJ whole genome shotgun (WGS) entry which is preliminary data.</text>
</comment>
<dbReference type="Pfam" id="PF01223">
    <property type="entry name" value="Endonuclease_NS"/>
    <property type="match status" value="1"/>
</dbReference>
<reference evidence="8 9" key="1">
    <citation type="submission" date="2024-05" db="EMBL/GenBank/DDBJ databases">
        <title>Culex pipiens pipiens assembly and annotation.</title>
        <authorList>
            <person name="Alout H."/>
            <person name="Durand T."/>
        </authorList>
    </citation>
    <scope>NUCLEOTIDE SEQUENCE [LARGE SCALE GENOMIC DNA]</scope>
    <source>
        <strain evidence="8">HA-2024</strain>
        <tissue evidence="8">Whole body</tissue>
    </source>
</reference>
<keyword evidence="3" id="KW-0378">Hydrolase</keyword>
<name>A0ABD1DMB3_CULPP</name>
<evidence type="ECO:0000256" key="2">
    <source>
        <dbReference type="ARBA" id="ARBA00022722"/>
    </source>
</evidence>
<comment type="similarity">
    <text evidence="1">Belongs to the DNA/RNA non-specific endonuclease family.</text>
</comment>
<dbReference type="Proteomes" id="UP001562425">
    <property type="component" value="Unassembled WGS sequence"/>
</dbReference>
<dbReference type="AlphaFoldDB" id="A0ABD1DMB3"/>
<evidence type="ECO:0000313" key="8">
    <source>
        <dbReference type="EMBL" id="KAL1400902.1"/>
    </source>
</evidence>
<dbReference type="PANTHER" id="PTHR13966">
    <property type="entry name" value="ENDONUCLEASE RELATED"/>
    <property type="match status" value="1"/>
</dbReference>
<evidence type="ECO:0000256" key="1">
    <source>
        <dbReference type="ARBA" id="ARBA00010052"/>
    </source>
</evidence>
<evidence type="ECO:0000256" key="6">
    <source>
        <dbReference type="SAM" id="SignalP"/>
    </source>
</evidence>
<dbReference type="FunFam" id="3.40.570.10:FF:000007">
    <property type="entry name" value="Alkaline nuclease"/>
    <property type="match status" value="1"/>
</dbReference>
<keyword evidence="2" id="KW-0540">Nuclease</keyword>
<evidence type="ECO:0000256" key="5">
    <source>
        <dbReference type="PIRSR" id="PIRSR640255-2"/>
    </source>
</evidence>
<feature type="active site" description="Proton acceptor" evidence="4">
    <location>
        <position position="235"/>
    </location>
</feature>
<dbReference type="GO" id="GO:0004519">
    <property type="term" value="F:endonuclease activity"/>
    <property type="evidence" value="ECO:0007669"/>
    <property type="project" value="UniProtKB-KW"/>
</dbReference>
<dbReference type="InterPro" id="IPR040255">
    <property type="entry name" value="Non-specific_endonuclease"/>
</dbReference>
<accession>A0ABD1DMB3</accession>
<keyword evidence="6" id="KW-0732">Signal</keyword>
<dbReference type="SMART" id="SM00892">
    <property type="entry name" value="Endonuclease_NS"/>
    <property type="match status" value="1"/>
</dbReference>
<keyword evidence="5" id="KW-0479">Metal-binding</keyword>
<sequence>MKVVLAVALALVVAIEAREIPKQDIIPFAPACTININTQLPRPQPLILIPGTDQFRYPQSNDRMLNLNAGESLELACETGFNVSPAKNSIVVSCVSDRTFSYDGANFQLNEFSCFENWFSTARRTNVPCEQGATIVEVGFDMGNRFPKIMDICHNYRTFENHWIKHEFHVAHDGFQQGVPRPDWHQGDFQQGINVNLLYTVNRQRTTLAQILGSQAIANELVIDATSGIFMARGHIAARADFIYGTQQNATFWFLNAAPQWQNFNDGNWLRIEDSARSFVASRNLHVTVYGGTYGVHTQTDANGDQQPIYLDFDPNGIQRLPSPKIYYKILHDEQNKAGIVLIGVNDIHITSMERIRNEYVFCEDIGDKVSWINWDRFNLGLGFSYACEVNEFLRKIGHLPHLDIPNLLI</sequence>
<dbReference type="SUPFAM" id="SSF54060">
    <property type="entry name" value="His-Me finger endonucleases"/>
    <property type="match status" value="1"/>
</dbReference>
<dbReference type="Gene3D" id="3.40.570.10">
    <property type="entry name" value="Extracellular Endonuclease, subunit A"/>
    <property type="match status" value="1"/>
</dbReference>
<evidence type="ECO:0000313" key="9">
    <source>
        <dbReference type="Proteomes" id="UP001562425"/>
    </source>
</evidence>
<gene>
    <name evidence="8" type="ORF">pipiens_007038</name>
</gene>
<dbReference type="InterPro" id="IPR001604">
    <property type="entry name" value="Endo_G_ENPP1-like_dom"/>
</dbReference>
<proteinExistence type="inferred from homology"/>
<keyword evidence="9" id="KW-1185">Reference proteome</keyword>
<organism evidence="8 9">
    <name type="scientific">Culex pipiens pipiens</name>
    <name type="common">Northern house mosquito</name>
    <dbReference type="NCBI Taxonomy" id="38569"/>
    <lineage>
        <taxon>Eukaryota</taxon>
        <taxon>Metazoa</taxon>
        <taxon>Ecdysozoa</taxon>
        <taxon>Arthropoda</taxon>
        <taxon>Hexapoda</taxon>
        <taxon>Insecta</taxon>
        <taxon>Pterygota</taxon>
        <taxon>Neoptera</taxon>
        <taxon>Endopterygota</taxon>
        <taxon>Diptera</taxon>
        <taxon>Nematocera</taxon>
        <taxon>Culicoidea</taxon>
        <taxon>Culicidae</taxon>
        <taxon>Culicinae</taxon>
        <taxon>Culicini</taxon>
        <taxon>Culex</taxon>
        <taxon>Culex</taxon>
    </lineage>
</organism>